<feature type="domain" description="HTH araC/xylS-type" evidence="4">
    <location>
        <begin position="206"/>
        <end position="306"/>
    </location>
</feature>
<dbReference type="RefSeq" id="WP_281841452.1">
    <property type="nucleotide sequence ID" value="NZ_BROH01000003.1"/>
</dbReference>
<dbReference type="InterPro" id="IPR018060">
    <property type="entry name" value="HTH_AraC"/>
</dbReference>
<keyword evidence="3" id="KW-0804">Transcription</keyword>
<protein>
    <submittedName>
        <fullName evidence="5">AraC family transcriptional regulator</fullName>
    </submittedName>
</protein>
<dbReference type="PANTHER" id="PTHR46796">
    <property type="entry name" value="HTH-TYPE TRANSCRIPTIONAL ACTIVATOR RHAS-RELATED"/>
    <property type="match status" value="1"/>
</dbReference>
<proteinExistence type="predicted"/>
<evidence type="ECO:0000259" key="4">
    <source>
        <dbReference type="PROSITE" id="PS01124"/>
    </source>
</evidence>
<evidence type="ECO:0000256" key="3">
    <source>
        <dbReference type="ARBA" id="ARBA00023163"/>
    </source>
</evidence>
<dbReference type="SUPFAM" id="SSF46689">
    <property type="entry name" value="Homeodomain-like"/>
    <property type="match status" value="1"/>
</dbReference>
<dbReference type="Gene3D" id="1.10.10.60">
    <property type="entry name" value="Homeodomain-like"/>
    <property type="match status" value="1"/>
</dbReference>
<evidence type="ECO:0000256" key="2">
    <source>
        <dbReference type="ARBA" id="ARBA00023125"/>
    </source>
</evidence>
<organism evidence="5 6">
    <name type="scientific">Sinisalibacter aestuarii</name>
    <dbReference type="NCBI Taxonomy" id="2949426"/>
    <lineage>
        <taxon>Bacteria</taxon>
        <taxon>Pseudomonadati</taxon>
        <taxon>Pseudomonadota</taxon>
        <taxon>Alphaproteobacteria</taxon>
        <taxon>Rhodobacterales</taxon>
        <taxon>Roseobacteraceae</taxon>
        <taxon>Sinisalibacter</taxon>
    </lineage>
</organism>
<gene>
    <name evidence="5" type="ORF">STA1M1_13320</name>
</gene>
<dbReference type="Proteomes" id="UP001144205">
    <property type="component" value="Unassembled WGS sequence"/>
</dbReference>
<dbReference type="InterPro" id="IPR009057">
    <property type="entry name" value="Homeodomain-like_sf"/>
</dbReference>
<dbReference type="PROSITE" id="PS01124">
    <property type="entry name" value="HTH_ARAC_FAMILY_2"/>
    <property type="match status" value="1"/>
</dbReference>
<dbReference type="PANTHER" id="PTHR46796:SF12">
    <property type="entry name" value="HTH-TYPE DNA-BINDING TRANSCRIPTIONAL ACTIVATOR EUTR"/>
    <property type="match status" value="1"/>
</dbReference>
<keyword evidence="6" id="KW-1185">Reference proteome</keyword>
<dbReference type="SMART" id="SM00342">
    <property type="entry name" value="HTH_ARAC"/>
    <property type="match status" value="1"/>
</dbReference>
<comment type="caution">
    <text evidence="5">The sequence shown here is derived from an EMBL/GenBank/DDBJ whole genome shotgun (WGS) entry which is preliminary data.</text>
</comment>
<evidence type="ECO:0000313" key="6">
    <source>
        <dbReference type="Proteomes" id="UP001144205"/>
    </source>
</evidence>
<name>A0ABQ5LRU8_9RHOB</name>
<evidence type="ECO:0000256" key="1">
    <source>
        <dbReference type="ARBA" id="ARBA00023015"/>
    </source>
</evidence>
<dbReference type="InterPro" id="IPR050204">
    <property type="entry name" value="AraC_XylS_family_regulators"/>
</dbReference>
<sequence length="312" mass="34991">MPALVEESYSNKKPLRVPRLYSVTRDFEFLNQRGKLVHNTIPSGPMGYSVVSVDTTGHRIEIEETARVALSMPLYGLAEVAVGKESFRLHPGTAVAIRPSVRCSKLIPSSDRHRYQSVAVIAPPGQEHLSLVERSWVMVQNTNALQDLRELLRFVFSVAARREDLPINMAAHVENLVHEIYWQILSNDVDVSHSAIVSTSSQRLVRLAQEYIRANFSEPISVQMVADAMGVCPRTLQYAFAGCLGRSPRQYITDVRIDEMHRLLSSPLCDYSVISAAMSVGLVHIGRASQSYRLRFGELPSETLKRTRAPRH</sequence>
<accession>A0ABQ5LRU8</accession>
<dbReference type="EMBL" id="BROH01000003">
    <property type="protein sequence ID" value="GKY87463.1"/>
    <property type="molecule type" value="Genomic_DNA"/>
</dbReference>
<keyword evidence="1" id="KW-0805">Transcription regulation</keyword>
<evidence type="ECO:0000313" key="5">
    <source>
        <dbReference type="EMBL" id="GKY87463.1"/>
    </source>
</evidence>
<dbReference type="Pfam" id="PF12833">
    <property type="entry name" value="HTH_18"/>
    <property type="match status" value="1"/>
</dbReference>
<reference evidence="5" key="1">
    <citation type="journal article" date="2023" name="Int. J. Syst. Evol. Microbiol.">
        <title>Sinisalibacter aestuarii sp. nov., isolated from estuarine sediment of the Arakawa River.</title>
        <authorList>
            <person name="Arafat S.T."/>
            <person name="Hirano S."/>
            <person name="Sato A."/>
            <person name="Takeuchi K."/>
            <person name="Yasuda T."/>
            <person name="Terahara T."/>
            <person name="Hamada M."/>
            <person name="Kobayashi T."/>
        </authorList>
    </citation>
    <scope>NUCLEOTIDE SEQUENCE</scope>
    <source>
        <strain evidence="5">B-399</strain>
    </source>
</reference>
<keyword evidence="2" id="KW-0238">DNA-binding</keyword>